<dbReference type="AlphaFoldDB" id="A0A8K0P0Y3"/>
<evidence type="ECO:0000313" key="3">
    <source>
        <dbReference type="Proteomes" id="UP000792457"/>
    </source>
</evidence>
<accession>A0A8K0P0Y3</accession>
<feature type="chain" id="PRO_5035477499" evidence="1">
    <location>
        <begin position="26"/>
        <end position="63"/>
    </location>
</feature>
<keyword evidence="1" id="KW-0732">Signal</keyword>
<dbReference type="Proteomes" id="UP000792457">
    <property type="component" value="Unassembled WGS sequence"/>
</dbReference>
<feature type="non-terminal residue" evidence="2">
    <location>
        <position position="63"/>
    </location>
</feature>
<comment type="caution">
    <text evidence="2">The sequence shown here is derived from an EMBL/GenBank/DDBJ whole genome shotgun (WGS) entry which is preliminary data.</text>
</comment>
<dbReference type="EMBL" id="KZ308568">
    <property type="protein sequence ID" value="KAG8231680.1"/>
    <property type="molecule type" value="Genomic_DNA"/>
</dbReference>
<keyword evidence="3" id="KW-1185">Reference proteome</keyword>
<evidence type="ECO:0000313" key="2">
    <source>
        <dbReference type="EMBL" id="KAG8231680.1"/>
    </source>
</evidence>
<gene>
    <name evidence="2" type="ORF">J437_LFUL007455</name>
</gene>
<sequence>MQHQINTNILSLLFMLLANINYLQNIVVGSQLKNASLTLICSTIFRICGSKPMSNMRSASSST</sequence>
<reference evidence="2" key="2">
    <citation type="submission" date="2017-10" db="EMBL/GenBank/DDBJ databases">
        <title>Ladona fulva Genome sequencing and assembly.</title>
        <authorList>
            <person name="Murali S."/>
            <person name="Richards S."/>
            <person name="Bandaranaike D."/>
            <person name="Bellair M."/>
            <person name="Blankenburg K."/>
            <person name="Chao H."/>
            <person name="Dinh H."/>
            <person name="Doddapaneni H."/>
            <person name="Dugan-Rocha S."/>
            <person name="Elkadiri S."/>
            <person name="Gnanaolivu R."/>
            <person name="Hernandez B."/>
            <person name="Skinner E."/>
            <person name="Javaid M."/>
            <person name="Lee S."/>
            <person name="Li M."/>
            <person name="Ming W."/>
            <person name="Munidasa M."/>
            <person name="Muniz J."/>
            <person name="Nguyen L."/>
            <person name="Hughes D."/>
            <person name="Osuji N."/>
            <person name="Pu L.-L."/>
            <person name="Puazo M."/>
            <person name="Qu C."/>
            <person name="Quiroz J."/>
            <person name="Raj R."/>
            <person name="Weissenberger G."/>
            <person name="Xin Y."/>
            <person name="Zou X."/>
            <person name="Han Y."/>
            <person name="Worley K."/>
            <person name="Muzny D."/>
            <person name="Gibbs R."/>
        </authorList>
    </citation>
    <scope>NUCLEOTIDE SEQUENCE</scope>
    <source>
        <strain evidence="2">Sampled in the wild</strain>
    </source>
</reference>
<organism evidence="2 3">
    <name type="scientific">Ladona fulva</name>
    <name type="common">Scarce chaser dragonfly</name>
    <name type="synonym">Libellula fulva</name>
    <dbReference type="NCBI Taxonomy" id="123851"/>
    <lineage>
        <taxon>Eukaryota</taxon>
        <taxon>Metazoa</taxon>
        <taxon>Ecdysozoa</taxon>
        <taxon>Arthropoda</taxon>
        <taxon>Hexapoda</taxon>
        <taxon>Insecta</taxon>
        <taxon>Pterygota</taxon>
        <taxon>Palaeoptera</taxon>
        <taxon>Odonata</taxon>
        <taxon>Epiprocta</taxon>
        <taxon>Anisoptera</taxon>
        <taxon>Libelluloidea</taxon>
        <taxon>Libellulidae</taxon>
        <taxon>Ladona</taxon>
    </lineage>
</organism>
<protein>
    <submittedName>
        <fullName evidence="2">Uncharacterized protein</fullName>
    </submittedName>
</protein>
<feature type="signal peptide" evidence="1">
    <location>
        <begin position="1"/>
        <end position="25"/>
    </location>
</feature>
<name>A0A8K0P0Y3_LADFU</name>
<evidence type="ECO:0000256" key="1">
    <source>
        <dbReference type="SAM" id="SignalP"/>
    </source>
</evidence>
<proteinExistence type="predicted"/>
<reference evidence="2" key="1">
    <citation type="submission" date="2013-04" db="EMBL/GenBank/DDBJ databases">
        <authorList>
            <person name="Qu J."/>
            <person name="Murali S.C."/>
            <person name="Bandaranaike D."/>
            <person name="Bellair M."/>
            <person name="Blankenburg K."/>
            <person name="Chao H."/>
            <person name="Dinh H."/>
            <person name="Doddapaneni H."/>
            <person name="Downs B."/>
            <person name="Dugan-Rocha S."/>
            <person name="Elkadiri S."/>
            <person name="Gnanaolivu R.D."/>
            <person name="Hernandez B."/>
            <person name="Javaid M."/>
            <person name="Jayaseelan J.C."/>
            <person name="Lee S."/>
            <person name="Li M."/>
            <person name="Ming W."/>
            <person name="Munidasa M."/>
            <person name="Muniz J."/>
            <person name="Nguyen L."/>
            <person name="Ongeri F."/>
            <person name="Osuji N."/>
            <person name="Pu L.-L."/>
            <person name="Puazo M."/>
            <person name="Qu C."/>
            <person name="Quiroz J."/>
            <person name="Raj R."/>
            <person name="Weissenberger G."/>
            <person name="Xin Y."/>
            <person name="Zou X."/>
            <person name="Han Y."/>
            <person name="Richards S."/>
            <person name="Worley K."/>
            <person name="Muzny D."/>
            <person name="Gibbs R."/>
        </authorList>
    </citation>
    <scope>NUCLEOTIDE SEQUENCE</scope>
    <source>
        <strain evidence="2">Sampled in the wild</strain>
    </source>
</reference>